<evidence type="ECO:0000256" key="4">
    <source>
        <dbReference type="ARBA" id="ARBA00022729"/>
    </source>
</evidence>
<feature type="signal peptide" evidence="7">
    <location>
        <begin position="1"/>
        <end position="20"/>
    </location>
</feature>
<dbReference type="GO" id="GO:0006508">
    <property type="term" value="P:proteolysis"/>
    <property type="evidence" value="ECO:0007669"/>
    <property type="project" value="UniProtKB-KW"/>
</dbReference>
<dbReference type="PANTHER" id="PTHR11802:SF472">
    <property type="entry name" value="SERINE CARBOXYPEPTIDASE CPVL-RELATED"/>
    <property type="match status" value="1"/>
</dbReference>
<gene>
    <name evidence="8" type="ORF">ALEPTO_LOCUS613</name>
</gene>
<dbReference type="EC" id="3.4.16.-" evidence="7"/>
<keyword evidence="2 7" id="KW-0121">Carboxypeptidase</keyword>
<dbReference type="Pfam" id="PF00450">
    <property type="entry name" value="Peptidase_S10"/>
    <property type="match status" value="2"/>
</dbReference>
<keyword evidence="6" id="KW-0325">Glycoprotein</keyword>
<evidence type="ECO:0000256" key="3">
    <source>
        <dbReference type="ARBA" id="ARBA00022670"/>
    </source>
</evidence>
<sequence length="506" mass="58328">MYRKSYLLLCLILLALEATAKPNIKNLEKEDLAFSDFLIKQAEIADQYDSEEHRVGDLPWANGELPLERHYAGYIHIRSFEAFQKKGNASLWLQGGPGSSSMIGLFNEMGPFNVTSDMKLIRNSHTWNKNYGMLFIDQPVGTGYSFVDPPCQTILTDAESSHVYQCQGENDGNHWKHKKSTSLEQTIIRKIESFFISRKSHHTKNDDPCYMEGYASNQKGISKDLLVFLQKFYQRYPEQKLGELYIAGESYAGKYVPSFATAIHKHNTYLRQYRKYGDIFPLAGIAIGSGLTDPITQVKVLGEQAYQFGLVSRSDADHINQLAAQVVIQIQKNDFLGAREIRNRMFGYWQNVTGIMNYYDIRRTKMQNDWSLMERFLNIPEIKKAVNVGNRRYYKDASGDIMKSTAHLFPMLIENYKVVLFQGNMDFRDGVVGNSEWLYSLEFKGAEIFRKKPRKIWRIDDNVVGYSTQSRNLSRIIFLQSGHYIPLDQPIASLEMITRFIENDPF</sequence>
<dbReference type="PANTHER" id="PTHR11802">
    <property type="entry name" value="SERINE PROTEASE FAMILY S10 SERINE CARBOXYPEPTIDASE"/>
    <property type="match status" value="1"/>
</dbReference>
<evidence type="ECO:0000256" key="6">
    <source>
        <dbReference type="ARBA" id="ARBA00023180"/>
    </source>
</evidence>
<comment type="caution">
    <text evidence="8">The sequence shown here is derived from an EMBL/GenBank/DDBJ whole genome shotgun (WGS) entry which is preliminary data.</text>
</comment>
<dbReference type="AlphaFoldDB" id="A0A9N8VEH6"/>
<dbReference type="Proteomes" id="UP000789508">
    <property type="component" value="Unassembled WGS sequence"/>
</dbReference>
<dbReference type="OrthoDB" id="443318at2759"/>
<name>A0A9N8VEH6_9GLOM</name>
<evidence type="ECO:0000256" key="2">
    <source>
        <dbReference type="ARBA" id="ARBA00022645"/>
    </source>
</evidence>
<keyword evidence="5 7" id="KW-0378">Hydrolase</keyword>
<dbReference type="EMBL" id="CAJVPS010000045">
    <property type="protein sequence ID" value="CAG8445046.1"/>
    <property type="molecule type" value="Genomic_DNA"/>
</dbReference>
<dbReference type="Gene3D" id="3.40.50.1820">
    <property type="entry name" value="alpha/beta hydrolase"/>
    <property type="match status" value="1"/>
</dbReference>
<evidence type="ECO:0000313" key="9">
    <source>
        <dbReference type="Proteomes" id="UP000789508"/>
    </source>
</evidence>
<keyword evidence="4 7" id="KW-0732">Signal</keyword>
<dbReference type="InterPro" id="IPR029058">
    <property type="entry name" value="AB_hydrolase_fold"/>
</dbReference>
<evidence type="ECO:0000256" key="5">
    <source>
        <dbReference type="ARBA" id="ARBA00022801"/>
    </source>
</evidence>
<dbReference type="GO" id="GO:0004185">
    <property type="term" value="F:serine-type carboxypeptidase activity"/>
    <property type="evidence" value="ECO:0007669"/>
    <property type="project" value="UniProtKB-UniRule"/>
</dbReference>
<proteinExistence type="inferred from homology"/>
<keyword evidence="3 7" id="KW-0645">Protease</keyword>
<feature type="chain" id="PRO_5040536398" description="Carboxypeptidase" evidence="7">
    <location>
        <begin position="21"/>
        <end position="506"/>
    </location>
</feature>
<accession>A0A9N8VEH6</accession>
<dbReference type="SUPFAM" id="SSF53474">
    <property type="entry name" value="alpha/beta-Hydrolases"/>
    <property type="match status" value="1"/>
</dbReference>
<dbReference type="PRINTS" id="PR00724">
    <property type="entry name" value="CRBOXYPTASEC"/>
</dbReference>
<evidence type="ECO:0000313" key="8">
    <source>
        <dbReference type="EMBL" id="CAG8445046.1"/>
    </source>
</evidence>
<organism evidence="8 9">
    <name type="scientific">Ambispora leptoticha</name>
    <dbReference type="NCBI Taxonomy" id="144679"/>
    <lineage>
        <taxon>Eukaryota</taxon>
        <taxon>Fungi</taxon>
        <taxon>Fungi incertae sedis</taxon>
        <taxon>Mucoromycota</taxon>
        <taxon>Glomeromycotina</taxon>
        <taxon>Glomeromycetes</taxon>
        <taxon>Archaeosporales</taxon>
        <taxon>Ambisporaceae</taxon>
        <taxon>Ambispora</taxon>
    </lineage>
</organism>
<dbReference type="InterPro" id="IPR018202">
    <property type="entry name" value="Ser_caboxypep_ser_AS"/>
</dbReference>
<evidence type="ECO:0000256" key="1">
    <source>
        <dbReference type="ARBA" id="ARBA00009431"/>
    </source>
</evidence>
<keyword evidence="9" id="KW-1185">Reference proteome</keyword>
<evidence type="ECO:0000256" key="7">
    <source>
        <dbReference type="RuleBase" id="RU361156"/>
    </source>
</evidence>
<protein>
    <recommendedName>
        <fullName evidence="7">Carboxypeptidase</fullName>
        <ecNumber evidence="7">3.4.16.-</ecNumber>
    </recommendedName>
</protein>
<dbReference type="PROSITE" id="PS00131">
    <property type="entry name" value="CARBOXYPEPT_SER_SER"/>
    <property type="match status" value="1"/>
</dbReference>
<dbReference type="InterPro" id="IPR001563">
    <property type="entry name" value="Peptidase_S10"/>
</dbReference>
<comment type="similarity">
    <text evidence="1 7">Belongs to the peptidase S10 family.</text>
</comment>
<reference evidence="8" key="1">
    <citation type="submission" date="2021-06" db="EMBL/GenBank/DDBJ databases">
        <authorList>
            <person name="Kallberg Y."/>
            <person name="Tangrot J."/>
            <person name="Rosling A."/>
        </authorList>
    </citation>
    <scope>NUCLEOTIDE SEQUENCE</scope>
    <source>
        <strain evidence="8">FL130A</strain>
    </source>
</reference>